<keyword evidence="7" id="KW-0413">Isomerase</keyword>
<dbReference type="PROSITE" id="PS51198">
    <property type="entry name" value="UVRD_HELICASE_ATP_BIND"/>
    <property type="match status" value="1"/>
</dbReference>
<reference evidence="15 16" key="1">
    <citation type="journal article" date="2021" name="Sci. Rep.">
        <title>The distribution of antibiotic resistance genes in chicken gut microbiota commensals.</title>
        <authorList>
            <person name="Juricova H."/>
            <person name="Matiasovicova J."/>
            <person name="Kubasova T."/>
            <person name="Cejkova D."/>
            <person name="Rychlik I."/>
        </authorList>
    </citation>
    <scope>NUCLEOTIDE SEQUENCE [LARGE SCALE GENOMIC DNA]</scope>
    <source>
        <strain evidence="15 16">An431b</strain>
    </source>
</reference>
<feature type="binding site" evidence="11">
    <location>
        <begin position="24"/>
        <end position="31"/>
    </location>
    <ligand>
        <name>ATP</name>
        <dbReference type="ChEBI" id="CHEBI:30616"/>
    </ligand>
</feature>
<protein>
    <recommendedName>
        <fullName evidence="9">DNA 3'-5' helicase</fullName>
        <ecNumber evidence="9">5.6.2.4</ecNumber>
    </recommendedName>
</protein>
<feature type="domain" description="UvrD-like helicase C-terminal" evidence="14">
    <location>
        <begin position="277"/>
        <end position="541"/>
    </location>
</feature>
<dbReference type="InterPro" id="IPR013986">
    <property type="entry name" value="DExx_box_DNA_helicase_dom_sf"/>
</dbReference>
<feature type="coiled-coil region" evidence="12">
    <location>
        <begin position="123"/>
        <end position="150"/>
    </location>
</feature>
<dbReference type="Pfam" id="PF13361">
    <property type="entry name" value="UvrD_C"/>
    <property type="match status" value="1"/>
</dbReference>
<keyword evidence="12" id="KW-0175">Coiled coil</keyword>
<dbReference type="PROSITE" id="PS51217">
    <property type="entry name" value="UVRD_HELICASE_CTER"/>
    <property type="match status" value="1"/>
</dbReference>
<evidence type="ECO:0000256" key="1">
    <source>
        <dbReference type="ARBA" id="ARBA00009922"/>
    </source>
</evidence>
<keyword evidence="3 11" id="KW-0378">Hydrolase</keyword>
<dbReference type="Gene3D" id="3.40.50.300">
    <property type="entry name" value="P-loop containing nucleotide triphosphate hydrolases"/>
    <property type="match status" value="2"/>
</dbReference>
<comment type="caution">
    <text evidence="15">The sequence shown here is derived from an EMBL/GenBank/DDBJ whole genome shotgun (WGS) entry which is preliminary data.</text>
</comment>
<dbReference type="InterPro" id="IPR027417">
    <property type="entry name" value="P-loop_NTPase"/>
</dbReference>
<dbReference type="SUPFAM" id="SSF52540">
    <property type="entry name" value="P-loop containing nucleoside triphosphate hydrolases"/>
    <property type="match status" value="1"/>
</dbReference>
<comment type="similarity">
    <text evidence="1">Belongs to the helicase family. UvrD subfamily.</text>
</comment>
<evidence type="ECO:0000256" key="4">
    <source>
        <dbReference type="ARBA" id="ARBA00022806"/>
    </source>
</evidence>
<dbReference type="Gene3D" id="1.10.10.160">
    <property type="match status" value="1"/>
</dbReference>
<dbReference type="PANTHER" id="PTHR11070:SF2">
    <property type="entry name" value="ATP-DEPENDENT DNA HELICASE SRS2"/>
    <property type="match status" value="1"/>
</dbReference>
<dbReference type="CDD" id="cd17932">
    <property type="entry name" value="DEXQc_UvrD"/>
    <property type="match status" value="1"/>
</dbReference>
<dbReference type="Pfam" id="PF00580">
    <property type="entry name" value="UvrD-helicase"/>
    <property type="match status" value="1"/>
</dbReference>
<dbReference type="GO" id="GO:0004386">
    <property type="term" value="F:helicase activity"/>
    <property type="evidence" value="ECO:0007669"/>
    <property type="project" value="UniProtKB-KW"/>
</dbReference>
<evidence type="ECO:0000256" key="8">
    <source>
        <dbReference type="ARBA" id="ARBA00034617"/>
    </source>
</evidence>
<evidence type="ECO:0000256" key="7">
    <source>
        <dbReference type="ARBA" id="ARBA00023235"/>
    </source>
</evidence>
<dbReference type="Proteomes" id="UP000729290">
    <property type="component" value="Unassembled WGS sequence"/>
</dbReference>
<dbReference type="PANTHER" id="PTHR11070">
    <property type="entry name" value="UVRD / RECB / PCRA DNA HELICASE FAMILY MEMBER"/>
    <property type="match status" value="1"/>
</dbReference>
<name>A0ABS2GAJ5_9FIRM</name>
<evidence type="ECO:0000313" key="15">
    <source>
        <dbReference type="EMBL" id="MBM6877803.1"/>
    </source>
</evidence>
<proteinExistence type="inferred from homology"/>
<dbReference type="Gene3D" id="1.10.486.10">
    <property type="entry name" value="PCRA, domain 4"/>
    <property type="match status" value="1"/>
</dbReference>
<evidence type="ECO:0000256" key="5">
    <source>
        <dbReference type="ARBA" id="ARBA00022840"/>
    </source>
</evidence>
<dbReference type="InterPro" id="IPR000212">
    <property type="entry name" value="DNA_helicase_UvrD/REP"/>
</dbReference>
<sequence length="623" mass="71679">MEMKFNENQKKAILHGEGPMLVLAGPGSGKTTVIVHRLRHMTETMGIDPRSILVITFSKAAAEQMKSRYFALKGRTGVLFGTFHSVFFRILRRAYGYQVEQVLQEEEKKGCLRQLLRDGHISAADEEEYLEQFLNQLSLMKNELKDLESFQPEGLPQEEFRFLAKGYASYKRRVEKLDFDDMLTECYTLLRQDTNSLRYWQTRFAYILADEFQDVNQAQYQVLKLLAAPQNNLFVVGDDDQSIYGFRGARPEFMLEFPKAYPQAARVTLDTNYRSSGRIIRLAEQVIAFNTYRFAKGMRGIGGEGDKISVFSARDAAQEAELVAEKIQRLLEEGVEPQEIAVIYRTNVQGGAFARALYRKGIPYRLRDGGSNIYTHWIARDLLAYLHLAENEDSDSALLRILNKPKRYISKELLEEAQRMPYGLLRSLFVCPSLKKWQEEPLLRLREDLAQIRKRAPYEALRYIRNVTGYDEYLNDYAAFRKANLPHFLEIADEITETAKDADNCSAFEKRLEEMSRQMQEQQKAPQGPAVSLTTIHSAKGLEFTAVFLPSLAEGILPYEKGREGAALEEERRLFYVGLTRARSRLFLSFCGKRYERQMKPSRFLGEMGLPAGVFLKENDKKS</sequence>
<comment type="catalytic activity">
    <reaction evidence="8">
        <text>Couples ATP hydrolysis with the unwinding of duplex DNA by translocating in the 3'-5' direction.</text>
        <dbReference type="EC" id="5.6.2.4"/>
    </reaction>
</comment>
<keyword evidence="2 11" id="KW-0547">Nucleotide-binding</keyword>
<keyword evidence="6" id="KW-0238">DNA-binding</keyword>
<evidence type="ECO:0000256" key="2">
    <source>
        <dbReference type="ARBA" id="ARBA00022741"/>
    </source>
</evidence>
<evidence type="ECO:0000256" key="12">
    <source>
        <dbReference type="SAM" id="Coils"/>
    </source>
</evidence>
<keyword evidence="16" id="KW-1185">Reference proteome</keyword>
<dbReference type="RefSeq" id="WP_205133643.1">
    <property type="nucleotide sequence ID" value="NZ_JACSNT010000007.1"/>
</dbReference>
<keyword evidence="5 11" id="KW-0067">ATP-binding</keyword>
<evidence type="ECO:0000313" key="16">
    <source>
        <dbReference type="Proteomes" id="UP000729290"/>
    </source>
</evidence>
<evidence type="ECO:0000256" key="9">
    <source>
        <dbReference type="ARBA" id="ARBA00034808"/>
    </source>
</evidence>
<gene>
    <name evidence="15" type="ORF">H9X83_06465</name>
</gene>
<dbReference type="InterPro" id="IPR014016">
    <property type="entry name" value="UvrD-like_ATP-bd"/>
</dbReference>
<keyword evidence="4 11" id="KW-0347">Helicase</keyword>
<dbReference type="EC" id="5.6.2.4" evidence="9"/>
<evidence type="ECO:0000259" key="13">
    <source>
        <dbReference type="PROSITE" id="PS51198"/>
    </source>
</evidence>
<comment type="catalytic activity">
    <reaction evidence="10">
        <text>ATP + H2O = ADP + phosphate + H(+)</text>
        <dbReference type="Rhea" id="RHEA:13065"/>
        <dbReference type="ChEBI" id="CHEBI:15377"/>
        <dbReference type="ChEBI" id="CHEBI:15378"/>
        <dbReference type="ChEBI" id="CHEBI:30616"/>
        <dbReference type="ChEBI" id="CHEBI:43474"/>
        <dbReference type="ChEBI" id="CHEBI:456216"/>
        <dbReference type="EC" id="5.6.2.4"/>
    </reaction>
</comment>
<evidence type="ECO:0000256" key="6">
    <source>
        <dbReference type="ARBA" id="ARBA00023125"/>
    </source>
</evidence>
<accession>A0ABS2GAJ5</accession>
<evidence type="ECO:0000256" key="3">
    <source>
        <dbReference type="ARBA" id="ARBA00022801"/>
    </source>
</evidence>
<evidence type="ECO:0000256" key="10">
    <source>
        <dbReference type="ARBA" id="ARBA00048988"/>
    </source>
</evidence>
<feature type="domain" description="UvrD-like helicase ATP-binding" evidence="13">
    <location>
        <begin position="3"/>
        <end position="276"/>
    </location>
</feature>
<evidence type="ECO:0000259" key="14">
    <source>
        <dbReference type="PROSITE" id="PS51217"/>
    </source>
</evidence>
<organism evidence="15 16">
    <name type="scientific">Anaerotignum lactatifermentans</name>
    <dbReference type="NCBI Taxonomy" id="160404"/>
    <lineage>
        <taxon>Bacteria</taxon>
        <taxon>Bacillati</taxon>
        <taxon>Bacillota</taxon>
        <taxon>Clostridia</taxon>
        <taxon>Lachnospirales</taxon>
        <taxon>Anaerotignaceae</taxon>
        <taxon>Anaerotignum</taxon>
    </lineage>
</organism>
<evidence type="ECO:0000256" key="11">
    <source>
        <dbReference type="PROSITE-ProRule" id="PRU00560"/>
    </source>
</evidence>
<dbReference type="EMBL" id="JACSNV010000007">
    <property type="protein sequence ID" value="MBM6877803.1"/>
    <property type="molecule type" value="Genomic_DNA"/>
</dbReference>
<dbReference type="InterPro" id="IPR014017">
    <property type="entry name" value="DNA_helicase_UvrD-like_C"/>
</dbReference>